<evidence type="ECO:0000313" key="4">
    <source>
        <dbReference type="Proteomes" id="UP000062833"/>
    </source>
</evidence>
<keyword evidence="4" id="KW-1185">Reference proteome</keyword>
<dbReference type="InterPro" id="IPR003870">
    <property type="entry name" value="DUF222"/>
</dbReference>
<feature type="region of interest" description="Disordered" evidence="1">
    <location>
        <begin position="42"/>
        <end position="67"/>
    </location>
</feature>
<accession>A0A0M4R9Y6</accession>
<dbReference type="AlphaFoldDB" id="A0A0M4R9Y6"/>
<reference evidence="4" key="1">
    <citation type="submission" date="2015-09" db="EMBL/GenBank/DDBJ databases">
        <title>Complete genome of Arthrobacter alpinus strain R3.8.</title>
        <authorList>
            <person name="See-Too W.S."/>
            <person name="Chan K.G."/>
        </authorList>
    </citation>
    <scope>NUCLEOTIDE SEQUENCE [LARGE SCALE GENOMIC DNA]</scope>
    <source>
        <strain evidence="4">R3.8</strain>
    </source>
</reference>
<sequence length="314" mass="33330">MEATAGRPGYPGSTGSGTGIGGHIHQLLALATALARTATPSFAGTGPATAPASTGPATAPASMAEGSSGVGRAPFGLELGALSDTESMDWAQTLEHLSRLLAGLGVQAAADLADRVRAGRYDKDGFRTPAELLTSSLKLGRGEAHRRLRLAEHLLPATDGLTGTITAPTQPVLAAAFFAGDVSLEQALIISSFTDEATHLAQAGQIPEGTDRELEETLTSYALVEPPDFLRPLGLQAVNLLNPDGQRPTEGELLAKQGIFFRRPHRGLVGFDGHLTILQYETMLASIDSATNPNQHKHKHRHRHRRRQRQRQQC</sequence>
<feature type="domain" description="DUF222" evidence="2">
    <location>
        <begin position="92"/>
        <end position="312"/>
    </location>
</feature>
<dbReference type="Pfam" id="PF02720">
    <property type="entry name" value="DUF222"/>
    <property type="match status" value="1"/>
</dbReference>
<evidence type="ECO:0000313" key="3">
    <source>
        <dbReference type="EMBL" id="ALE91568.1"/>
    </source>
</evidence>
<dbReference type="EMBL" id="CP012677">
    <property type="protein sequence ID" value="ALE91568.1"/>
    <property type="molecule type" value="Genomic_DNA"/>
</dbReference>
<dbReference type="RefSeq" id="WP_062005621.1">
    <property type="nucleotide sequence ID" value="NZ_CP012677.1"/>
</dbReference>
<name>A0A0M4R9Y6_9MICC</name>
<organism evidence="3 4">
    <name type="scientific">Arthrobacter alpinus</name>
    <dbReference type="NCBI Taxonomy" id="656366"/>
    <lineage>
        <taxon>Bacteria</taxon>
        <taxon>Bacillati</taxon>
        <taxon>Actinomycetota</taxon>
        <taxon>Actinomycetes</taxon>
        <taxon>Micrococcales</taxon>
        <taxon>Micrococcaceae</taxon>
        <taxon>Arthrobacter</taxon>
    </lineage>
</organism>
<dbReference type="PATRIC" id="fig|656366.3.peg.687"/>
<feature type="compositionally biased region" description="Low complexity" evidence="1">
    <location>
        <begin position="42"/>
        <end position="62"/>
    </location>
</feature>
<protein>
    <recommendedName>
        <fullName evidence="2">DUF222 domain-containing protein</fullName>
    </recommendedName>
</protein>
<evidence type="ECO:0000259" key="2">
    <source>
        <dbReference type="Pfam" id="PF02720"/>
    </source>
</evidence>
<dbReference type="KEGG" id="aaq:AOC05_03120"/>
<proteinExistence type="predicted"/>
<feature type="region of interest" description="Disordered" evidence="1">
    <location>
        <begin position="290"/>
        <end position="314"/>
    </location>
</feature>
<evidence type="ECO:0000256" key="1">
    <source>
        <dbReference type="SAM" id="MobiDB-lite"/>
    </source>
</evidence>
<feature type="compositionally biased region" description="Basic residues" evidence="1">
    <location>
        <begin position="295"/>
        <end position="314"/>
    </location>
</feature>
<gene>
    <name evidence="3" type="ORF">AOC05_03120</name>
</gene>
<dbReference type="Proteomes" id="UP000062833">
    <property type="component" value="Chromosome"/>
</dbReference>